<dbReference type="SUPFAM" id="SSF140453">
    <property type="entry name" value="EsxAB dimer-like"/>
    <property type="match status" value="1"/>
</dbReference>
<dbReference type="Proteomes" id="UP000297403">
    <property type="component" value="Unassembled WGS sequence"/>
</dbReference>
<dbReference type="AlphaFoldDB" id="A0AAQ2HES9"/>
<evidence type="ECO:0000313" key="1">
    <source>
        <dbReference type="EMBL" id="TFC43437.1"/>
    </source>
</evidence>
<proteinExistence type="predicted"/>
<sequence length="85" mass="8886">MEQTAGVLESGAEDIKGQLHSLLGKVEELLGEGFKTDLASGKFGEGYNELNNGVNTAVAGITDMANALRSMSQKTREHDASMAGS</sequence>
<name>A0AAQ2HES9_9MICO</name>
<dbReference type="Gene3D" id="1.10.287.1060">
    <property type="entry name" value="ESAT-6-like"/>
    <property type="match status" value="1"/>
</dbReference>
<keyword evidence="2" id="KW-1185">Reference proteome</keyword>
<accession>A0AAQ2HES9</accession>
<dbReference type="EMBL" id="SOFY01000070">
    <property type="protein sequence ID" value="TFC43437.1"/>
    <property type="molecule type" value="Genomic_DNA"/>
</dbReference>
<protein>
    <submittedName>
        <fullName evidence="1">WXG100 family type VII secretion target</fullName>
    </submittedName>
</protein>
<reference evidence="1 2" key="1">
    <citation type="submission" date="2019-03" db="EMBL/GenBank/DDBJ databases">
        <title>Genomics of glacier-inhabiting Cryobacterium strains.</title>
        <authorList>
            <person name="Liu Q."/>
            <person name="Xin Y.-H."/>
        </authorList>
    </citation>
    <scope>NUCLEOTIDE SEQUENCE [LARGE SCALE GENOMIC DNA]</scope>
    <source>
        <strain evidence="2">TMT1-22</strain>
    </source>
</reference>
<dbReference type="InterPro" id="IPR036689">
    <property type="entry name" value="ESAT-6-like_sf"/>
</dbReference>
<evidence type="ECO:0000313" key="2">
    <source>
        <dbReference type="Proteomes" id="UP000297403"/>
    </source>
</evidence>
<organism evidence="1 2">
    <name type="scientific">Cryobacterium shii</name>
    <dbReference type="NCBI Taxonomy" id="1259235"/>
    <lineage>
        <taxon>Bacteria</taxon>
        <taxon>Bacillati</taxon>
        <taxon>Actinomycetota</taxon>
        <taxon>Actinomycetes</taxon>
        <taxon>Micrococcales</taxon>
        <taxon>Microbacteriaceae</taxon>
        <taxon>Cryobacterium</taxon>
    </lineage>
</organism>
<gene>
    <name evidence="1" type="ORF">E3O49_13245</name>
</gene>
<comment type="caution">
    <text evidence="1">The sequence shown here is derived from an EMBL/GenBank/DDBJ whole genome shotgun (WGS) entry which is preliminary data.</text>
</comment>
<dbReference type="Pfam" id="PF06013">
    <property type="entry name" value="WXG100"/>
    <property type="match status" value="1"/>
</dbReference>
<dbReference type="InterPro" id="IPR010310">
    <property type="entry name" value="T7SS_ESAT-6-like"/>
</dbReference>